<gene>
    <name evidence="2" type="ORF">DL764_005817</name>
</gene>
<evidence type="ECO:0000313" key="2">
    <source>
        <dbReference type="EMBL" id="RYP02379.1"/>
    </source>
</evidence>
<evidence type="ECO:0000256" key="1">
    <source>
        <dbReference type="SAM" id="SignalP"/>
    </source>
</evidence>
<dbReference type="OrthoDB" id="10552126at2759"/>
<feature type="chain" id="PRO_5020884155" evidence="1">
    <location>
        <begin position="20"/>
        <end position="120"/>
    </location>
</feature>
<dbReference type="Proteomes" id="UP000293360">
    <property type="component" value="Unassembled WGS sequence"/>
</dbReference>
<dbReference type="SUPFAM" id="SSF140453">
    <property type="entry name" value="EsxAB dimer-like"/>
    <property type="match status" value="1"/>
</dbReference>
<dbReference type="AlphaFoldDB" id="A0A4V1XAD6"/>
<name>A0A4V1XAD6_9PEZI</name>
<keyword evidence="1" id="KW-0732">Signal</keyword>
<comment type="caution">
    <text evidence="2">The sequence shown here is derived from an EMBL/GenBank/DDBJ whole genome shotgun (WGS) entry which is preliminary data.</text>
</comment>
<reference evidence="2 3" key="1">
    <citation type="submission" date="2018-06" db="EMBL/GenBank/DDBJ databases">
        <title>Complete Genomes of Monosporascus.</title>
        <authorList>
            <person name="Robinson A.J."/>
            <person name="Natvig D.O."/>
        </authorList>
    </citation>
    <scope>NUCLEOTIDE SEQUENCE [LARGE SCALE GENOMIC DNA]</scope>
    <source>
        <strain evidence="2 3">CBS 110550</strain>
    </source>
</reference>
<protein>
    <submittedName>
        <fullName evidence="2">Uncharacterized protein</fullName>
    </submittedName>
</protein>
<proteinExistence type="predicted"/>
<dbReference type="EMBL" id="QJNU01000317">
    <property type="protein sequence ID" value="RYP02379.1"/>
    <property type="molecule type" value="Genomic_DNA"/>
</dbReference>
<keyword evidence="3" id="KW-1185">Reference proteome</keyword>
<feature type="signal peptide" evidence="1">
    <location>
        <begin position="1"/>
        <end position="19"/>
    </location>
</feature>
<evidence type="ECO:0000313" key="3">
    <source>
        <dbReference type="Proteomes" id="UP000293360"/>
    </source>
</evidence>
<organism evidence="2 3">
    <name type="scientific">Monosporascus ibericus</name>
    <dbReference type="NCBI Taxonomy" id="155417"/>
    <lineage>
        <taxon>Eukaryota</taxon>
        <taxon>Fungi</taxon>
        <taxon>Dikarya</taxon>
        <taxon>Ascomycota</taxon>
        <taxon>Pezizomycotina</taxon>
        <taxon>Sordariomycetes</taxon>
        <taxon>Xylariomycetidae</taxon>
        <taxon>Xylariales</taxon>
        <taxon>Xylariales incertae sedis</taxon>
        <taxon>Monosporascus</taxon>
    </lineage>
</organism>
<sequence length="120" mass="12620">MQFTTILSTITLFASAGTAAPSTSSPAAERRQTIHIDFNLEQQAINDITNVLQQLQGQAAIVQNSLNGIMSLGDDINQLSAAAMAGFDSTTRALDNIIGALNQAASGYTEADGQISDQFE</sequence>
<accession>A0A4V1XAD6</accession>
<dbReference type="InterPro" id="IPR036689">
    <property type="entry name" value="ESAT-6-like_sf"/>
</dbReference>